<dbReference type="InterPro" id="IPR051321">
    <property type="entry name" value="PHA/PHB_synthase"/>
</dbReference>
<protein>
    <submittedName>
        <fullName evidence="2">Alpha/beta hydrolase</fullName>
    </submittedName>
</protein>
<dbReference type="AlphaFoldDB" id="A0A2U0SA40"/>
<name>A0A2U0SA40_9SPHN</name>
<feature type="domain" description="AB hydrolase-1" evidence="1">
    <location>
        <begin position="83"/>
        <end position="311"/>
    </location>
</feature>
<proteinExistence type="predicted"/>
<dbReference type="OrthoDB" id="9767934at2"/>
<keyword evidence="3" id="KW-1185">Reference proteome</keyword>
<dbReference type="SUPFAM" id="SSF53474">
    <property type="entry name" value="alpha/beta-Hydrolases"/>
    <property type="match status" value="1"/>
</dbReference>
<dbReference type="PANTHER" id="PTHR36837:SF2">
    <property type="entry name" value="POLY(3-HYDROXYALKANOATE) POLYMERASE SUBUNIT PHAC"/>
    <property type="match status" value="1"/>
</dbReference>
<evidence type="ECO:0000313" key="2">
    <source>
        <dbReference type="EMBL" id="PVX28189.1"/>
    </source>
</evidence>
<dbReference type="Pfam" id="PF12697">
    <property type="entry name" value="Abhydrolase_6"/>
    <property type="match status" value="1"/>
</dbReference>
<accession>A0A2U0SA40</accession>
<dbReference type="Proteomes" id="UP000245890">
    <property type="component" value="Unassembled WGS sequence"/>
</dbReference>
<dbReference type="PANTHER" id="PTHR36837">
    <property type="entry name" value="POLY(3-HYDROXYALKANOATE) POLYMERASE SUBUNIT PHAC"/>
    <property type="match status" value="1"/>
</dbReference>
<gene>
    <name evidence="2" type="ORF">DD559_01555</name>
</gene>
<keyword evidence="2" id="KW-0378">Hydrolase</keyword>
<sequence length="336" mass="36200">MPLFLALLRNETAASPERRAAALAGLAAYQRAERPAARPEKPVIARAGRAMLRDYGGSGRPVVFIPSLINPPVVLDLARGKSLLRWLARQGVRPLLVDWGSPTPETRDLDVTGHVEALLLPLLRQLARPPVLAGYCLGGTMAIAAAQAIETAGLVTIAAPWHFAGYGAGLDAMAALWDQAYPTCERLGLVPMEVLQAGFWHLDPRRTILKYERFGRLRRNDPEARAFVVLEDWANGGAPLTFGAGRQLFDDFLAADLPGRGRWTVAGATVNPSALTLPALSLVSTTDRIVPAASAARIGTVREMALGHVGMIVGGRARRAVWEPLADWLTALPRTR</sequence>
<dbReference type="GO" id="GO:0016787">
    <property type="term" value="F:hydrolase activity"/>
    <property type="evidence" value="ECO:0007669"/>
    <property type="project" value="UniProtKB-KW"/>
</dbReference>
<reference evidence="2 3" key="1">
    <citation type="submission" date="2018-05" db="EMBL/GenBank/DDBJ databases">
        <title>Description of Sphingomonas pokkalii sp nov, isolated from the rhizosphere of saline tolerant pokkali rice and its draft genome analysis.</title>
        <authorList>
            <person name="Menon R."/>
            <person name="Kumari S."/>
            <person name="Rameshkumar N."/>
        </authorList>
    </citation>
    <scope>NUCLEOTIDE SEQUENCE [LARGE SCALE GENOMIC DNA]</scope>
    <source>
        <strain evidence="2 3">L3B27</strain>
    </source>
</reference>
<dbReference type="InterPro" id="IPR029058">
    <property type="entry name" value="AB_hydrolase_fold"/>
</dbReference>
<comment type="caution">
    <text evidence="2">The sequence shown here is derived from an EMBL/GenBank/DDBJ whole genome shotgun (WGS) entry which is preliminary data.</text>
</comment>
<evidence type="ECO:0000259" key="1">
    <source>
        <dbReference type="Pfam" id="PF12697"/>
    </source>
</evidence>
<dbReference type="RefSeq" id="WP_116467642.1">
    <property type="nucleotide sequence ID" value="NZ_QENQ01000001.1"/>
</dbReference>
<organism evidence="2 3">
    <name type="scientific">Sphingomonas pokkalii</name>
    <dbReference type="NCBI Taxonomy" id="2175090"/>
    <lineage>
        <taxon>Bacteria</taxon>
        <taxon>Pseudomonadati</taxon>
        <taxon>Pseudomonadota</taxon>
        <taxon>Alphaproteobacteria</taxon>
        <taxon>Sphingomonadales</taxon>
        <taxon>Sphingomonadaceae</taxon>
        <taxon>Sphingomonas</taxon>
    </lineage>
</organism>
<dbReference type="InterPro" id="IPR000073">
    <property type="entry name" value="AB_hydrolase_1"/>
</dbReference>
<dbReference type="EMBL" id="QENQ01000001">
    <property type="protein sequence ID" value="PVX28189.1"/>
    <property type="molecule type" value="Genomic_DNA"/>
</dbReference>
<evidence type="ECO:0000313" key="3">
    <source>
        <dbReference type="Proteomes" id="UP000245890"/>
    </source>
</evidence>
<dbReference type="Gene3D" id="3.40.50.1820">
    <property type="entry name" value="alpha/beta hydrolase"/>
    <property type="match status" value="1"/>
</dbReference>